<feature type="transmembrane region" description="Helical" evidence="8">
    <location>
        <begin position="329"/>
        <end position="353"/>
    </location>
</feature>
<feature type="transmembrane region" description="Helical" evidence="8">
    <location>
        <begin position="388"/>
        <end position="409"/>
    </location>
</feature>
<evidence type="ECO:0000256" key="1">
    <source>
        <dbReference type="ARBA" id="ARBA00004651"/>
    </source>
</evidence>
<evidence type="ECO:0000256" key="6">
    <source>
        <dbReference type="ARBA" id="ARBA00022989"/>
    </source>
</evidence>
<keyword evidence="7 8" id="KW-0472">Membrane</keyword>
<keyword evidence="3 8" id="KW-0813">Transport</keyword>
<keyword evidence="4" id="KW-1003">Cell membrane</keyword>
<keyword evidence="5 8" id="KW-0812">Transmembrane</keyword>
<reference evidence="10 11" key="1">
    <citation type="submission" date="2015-09" db="EMBL/GenBank/DDBJ databases">
        <title>Genome announcement of multiple Pseudomonas syringae strains.</title>
        <authorList>
            <person name="Thakur S."/>
            <person name="Wang P.W."/>
            <person name="Gong Y."/>
            <person name="Weir B.S."/>
            <person name="Guttman D.S."/>
        </authorList>
    </citation>
    <scope>NUCLEOTIDE SEQUENCE [LARGE SCALE GENOMIC DNA]</scope>
    <source>
        <strain evidence="10 11">ICMP3963</strain>
    </source>
</reference>
<dbReference type="PROSITE" id="PS50928">
    <property type="entry name" value="ABC_TM1"/>
    <property type="match status" value="1"/>
</dbReference>
<dbReference type="GO" id="GO:0005886">
    <property type="term" value="C:plasma membrane"/>
    <property type="evidence" value="ECO:0007669"/>
    <property type="project" value="UniProtKB-SubCell"/>
</dbReference>
<evidence type="ECO:0000256" key="3">
    <source>
        <dbReference type="ARBA" id="ARBA00022448"/>
    </source>
</evidence>
<feature type="transmembrane region" description="Helical" evidence="8">
    <location>
        <begin position="154"/>
        <end position="178"/>
    </location>
</feature>
<proteinExistence type="inferred from homology"/>
<dbReference type="InterPro" id="IPR000515">
    <property type="entry name" value="MetI-like"/>
</dbReference>
<feature type="transmembrane region" description="Helical" evidence="8">
    <location>
        <begin position="216"/>
        <end position="240"/>
    </location>
</feature>
<evidence type="ECO:0000256" key="8">
    <source>
        <dbReference type="RuleBase" id="RU363032"/>
    </source>
</evidence>
<dbReference type="InterPro" id="IPR050901">
    <property type="entry name" value="BP-dep_ABC_trans_perm"/>
</dbReference>
<feature type="transmembrane region" description="Helical" evidence="8">
    <location>
        <begin position="252"/>
        <end position="272"/>
    </location>
</feature>
<name>A0A0N8TDW5_9PSED</name>
<comment type="subcellular location">
    <subcellularLocation>
        <location evidence="1 8">Cell membrane</location>
        <topology evidence="1 8">Multi-pass membrane protein</topology>
    </subcellularLocation>
</comment>
<feature type="transmembrane region" description="Helical" evidence="8">
    <location>
        <begin position="284"/>
        <end position="308"/>
    </location>
</feature>
<dbReference type="EMBL" id="LJRR01000247">
    <property type="protein sequence ID" value="KPZ14729.1"/>
    <property type="molecule type" value="Genomic_DNA"/>
</dbReference>
<dbReference type="AlphaFoldDB" id="A0A0N8TDW5"/>
<evidence type="ECO:0000256" key="2">
    <source>
        <dbReference type="ARBA" id="ARBA00009047"/>
    </source>
</evidence>
<evidence type="ECO:0000256" key="5">
    <source>
        <dbReference type="ARBA" id="ARBA00022692"/>
    </source>
</evidence>
<organism evidence="10 11">
    <name type="scientific">Pseudomonas syringae pv. viburni</name>
    <dbReference type="NCBI Taxonomy" id="251703"/>
    <lineage>
        <taxon>Bacteria</taxon>
        <taxon>Pseudomonadati</taxon>
        <taxon>Pseudomonadota</taxon>
        <taxon>Gammaproteobacteria</taxon>
        <taxon>Pseudomonadales</taxon>
        <taxon>Pseudomonadaceae</taxon>
        <taxon>Pseudomonas</taxon>
    </lineage>
</organism>
<accession>A0A0N8TDW5</accession>
<dbReference type="Gene3D" id="1.10.3720.10">
    <property type="entry name" value="MetI-like"/>
    <property type="match status" value="1"/>
</dbReference>
<dbReference type="PATRIC" id="fig|251703.9.peg.1064"/>
<feature type="domain" description="ABC transmembrane type-1" evidence="9">
    <location>
        <begin position="216"/>
        <end position="409"/>
    </location>
</feature>
<sequence length="424" mass="45698">MDGRCGPVDVGRHHRRRLENRALRHPADAGGPANAAERLLRSRQGRRHSSVAGVLACDLAAADAGLTGCGDLSHPRFTAGIRRHLCPDLQLFEHHEHVGLCPPASGGVSGRGLWQRSLYLAVSGRGCDCHALSVPGTSSTGGALMNLRQLKKALLRLGFWCLIGILLFYAIFPFYYAIVTSLKPSSALFEASYWITKADFSNYAAVLSQASFLQAIANSLVVSLCVVMLALFLGLTASYALGRVKFRGRGTVLMMVLGVSMFPQVAVLSGLFEVIRALGLYNTSWALILSYTIFTLPFTVWVLTTFMGQLPHELEEAAIMDGASPWVTLTRVLLPLLWPALVTTGLLAFIAAWNEFLFALTFTLTDAQRTVPVAIALISGGSSHELPWGLLMAASVLVTVPLVILVLIFQRRIVSGLTAGALKG</sequence>
<dbReference type="Proteomes" id="UP000050317">
    <property type="component" value="Unassembled WGS sequence"/>
</dbReference>
<dbReference type="CDD" id="cd06261">
    <property type="entry name" value="TM_PBP2"/>
    <property type="match status" value="1"/>
</dbReference>
<dbReference type="PANTHER" id="PTHR32243">
    <property type="entry name" value="MALTOSE TRANSPORT SYSTEM PERMEASE-RELATED"/>
    <property type="match status" value="1"/>
</dbReference>
<protein>
    <submittedName>
        <fullName evidence="10">Sugar ABC transporter permease</fullName>
    </submittedName>
</protein>
<dbReference type="SUPFAM" id="SSF161098">
    <property type="entry name" value="MetI-like"/>
    <property type="match status" value="1"/>
</dbReference>
<comment type="caution">
    <text evidence="10">The sequence shown here is derived from an EMBL/GenBank/DDBJ whole genome shotgun (WGS) entry which is preliminary data.</text>
</comment>
<keyword evidence="6 8" id="KW-1133">Transmembrane helix</keyword>
<dbReference type="Pfam" id="PF00528">
    <property type="entry name" value="BPD_transp_1"/>
    <property type="match status" value="1"/>
</dbReference>
<evidence type="ECO:0000256" key="4">
    <source>
        <dbReference type="ARBA" id="ARBA00022475"/>
    </source>
</evidence>
<dbReference type="InterPro" id="IPR035906">
    <property type="entry name" value="MetI-like_sf"/>
</dbReference>
<dbReference type="PANTHER" id="PTHR32243:SF18">
    <property type="entry name" value="INNER MEMBRANE ABC TRANSPORTER PERMEASE PROTEIN YCJP"/>
    <property type="match status" value="1"/>
</dbReference>
<dbReference type="GO" id="GO:0055085">
    <property type="term" value="P:transmembrane transport"/>
    <property type="evidence" value="ECO:0007669"/>
    <property type="project" value="InterPro"/>
</dbReference>
<comment type="similarity">
    <text evidence="2">Belongs to the binding-protein-dependent transport system permease family. MalFG subfamily.</text>
</comment>
<evidence type="ECO:0000259" key="9">
    <source>
        <dbReference type="PROSITE" id="PS50928"/>
    </source>
</evidence>
<gene>
    <name evidence="10" type="ORF">ALO40_04815</name>
</gene>
<evidence type="ECO:0000313" key="11">
    <source>
        <dbReference type="Proteomes" id="UP000050317"/>
    </source>
</evidence>
<evidence type="ECO:0000256" key="7">
    <source>
        <dbReference type="ARBA" id="ARBA00023136"/>
    </source>
</evidence>
<evidence type="ECO:0000313" key="10">
    <source>
        <dbReference type="EMBL" id="KPZ14729.1"/>
    </source>
</evidence>